<organism evidence="2 3">
    <name type="scientific">Tissierella simiarum</name>
    <dbReference type="NCBI Taxonomy" id="2841534"/>
    <lineage>
        <taxon>Bacteria</taxon>
        <taxon>Bacillati</taxon>
        <taxon>Bacillota</taxon>
        <taxon>Tissierellia</taxon>
        <taxon>Tissierellales</taxon>
        <taxon>Tissierellaceae</taxon>
        <taxon>Tissierella</taxon>
    </lineage>
</organism>
<protein>
    <submittedName>
        <fullName evidence="2">GNAT family N-acetyltransferase</fullName>
    </submittedName>
</protein>
<comment type="caution">
    <text evidence="2">The sequence shown here is derived from an EMBL/GenBank/DDBJ whole genome shotgun (WGS) entry which is preliminary data.</text>
</comment>
<reference evidence="2 3" key="1">
    <citation type="submission" date="2021-06" db="EMBL/GenBank/DDBJ databases">
        <authorList>
            <person name="Sun Q."/>
            <person name="Li D."/>
        </authorList>
    </citation>
    <scope>NUCLEOTIDE SEQUENCE [LARGE SCALE GENOMIC DNA]</scope>
    <source>
        <strain evidence="2 3">MSJ-40</strain>
    </source>
</reference>
<dbReference type="EMBL" id="JAHLPM010000012">
    <property type="protein sequence ID" value="MBU5439177.1"/>
    <property type="molecule type" value="Genomic_DNA"/>
</dbReference>
<dbReference type="Pfam" id="PF00583">
    <property type="entry name" value="Acetyltransf_1"/>
    <property type="match status" value="1"/>
</dbReference>
<proteinExistence type="predicted"/>
<feature type="domain" description="N-acetyltransferase" evidence="1">
    <location>
        <begin position="28"/>
        <end position="183"/>
    </location>
</feature>
<accession>A0ABS6E8D4</accession>
<name>A0ABS6E8D4_9FIRM</name>
<evidence type="ECO:0000313" key="3">
    <source>
        <dbReference type="Proteomes" id="UP000749471"/>
    </source>
</evidence>
<evidence type="ECO:0000313" key="2">
    <source>
        <dbReference type="EMBL" id="MBU5439177.1"/>
    </source>
</evidence>
<keyword evidence="3" id="KW-1185">Reference proteome</keyword>
<evidence type="ECO:0000259" key="1">
    <source>
        <dbReference type="PROSITE" id="PS51186"/>
    </source>
</evidence>
<dbReference type="PANTHER" id="PTHR43415:SF3">
    <property type="entry name" value="GNAT-FAMILY ACETYLTRANSFERASE"/>
    <property type="match status" value="1"/>
</dbReference>
<dbReference type="PANTHER" id="PTHR43415">
    <property type="entry name" value="SPERMIDINE N(1)-ACETYLTRANSFERASE"/>
    <property type="match status" value="1"/>
</dbReference>
<gene>
    <name evidence="2" type="ORF">KQI42_14235</name>
</gene>
<dbReference type="PROSITE" id="PS51186">
    <property type="entry name" value="GNAT"/>
    <property type="match status" value="1"/>
</dbReference>
<dbReference type="InterPro" id="IPR000182">
    <property type="entry name" value="GNAT_dom"/>
</dbReference>
<sequence length="183" mass="21817">MTKQEPYNSLEEYKKKILTSLPFNVDIFTIRELNRQDIDLYVSWPDYPPPYEMFNTSLKNKPLTERDKRWESYCQNNNTLSLVVEYKEEMIGKFSLLEIDWKKMSVNNMSIRLHPQWCNNGNGTKILKGISNWCFDNGIVKIKFDVLSTNQRAVKSYKNIGYKIIDKFEHGNATFYWMELRSE</sequence>
<dbReference type="RefSeq" id="WP_216520879.1">
    <property type="nucleotide sequence ID" value="NZ_JAHLPM010000012.1"/>
</dbReference>
<dbReference type="Proteomes" id="UP000749471">
    <property type="component" value="Unassembled WGS sequence"/>
</dbReference>